<dbReference type="SUPFAM" id="SSF52540">
    <property type="entry name" value="P-loop containing nucleoside triphosphate hydrolases"/>
    <property type="match status" value="1"/>
</dbReference>
<accession>A0A815NQV7</accession>
<organism evidence="1 2">
    <name type="scientific">Rotaria sordida</name>
    <dbReference type="NCBI Taxonomy" id="392033"/>
    <lineage>
        <taxon>Eukaryota</taxon>
        <taxon>Metazoa</taxon>
        <taxon>Spiralia</taxon>
        <taxon>Gnathifera</taxon>
        <taxon>Rotifera</taxon>
        <taxon>Eurotatoria</taxon>
        <taxon>Bdelloidea</taxon>
        <taxon>Philodinida</taxon>
        <taxon>Philodinidae</taxon>
        <taxon>Rotaria</taxon>
    </lineage>
</organism>
<reference evidence="1" key="1">
    <citation type="submission" date="2021-02" db="EMBL/GenBank/DDBJ databases">
        <authorList>
            <person name="Nowell W R."/>
        </authorList>
    </citation>
    <scope>NUCLEOTIDE SEQUENCE</scope>
</reference>
<dbReference type="EMBL" id="CAJNOO010006066">
    <property type="protein sequence ID" value="CAF1437815.1"/>
    <property type="molecule type" value="Genomic_DNA"/>
</dbReference>
<comment type="caution">
    <text evidence="1">The sequence shown here is derived from an EMBL/GenBank/DDBJ whole genome shotgun (WGS) entry which is preliminary data.</text>
</comment>
<dbReference type="AlphaFoldDB" id="A0A815NQV7"/>
<gene>
    <name evidence="1" type="ORF">RFH988_LOCUS36228</name>
</gene>
<dbReference type="OrthoDB" id="10067312at2759"/>
<evidence type="ECO:0000313" key="1">
    <source>
        <dbReference type="EMBL" id="CAF1437815.1"/>
    </source>
</evidence>
<name>A0A815NQV7_9BILA</name>
<dbReference type="Proteomes" id="UP000663882">
    <property type="component" value="Unassembled WGS sequence"/>
</dbReference>
<dbReference type="PANTHER" id="PTHR47958">
    <property type="entry name" value="ATP-DEPENDENT RNA HELICASE DBP3"/>
    <property type="match status" value="1"/>
</dbReference>
<proteinExistence type="predicted"/>
<sequence length="80" mass="9128">VDEECEEATVKKRFLGIVKKLTSIQRQAIPIGLQNRDVISFAKTDSDKTADRLIDVLENHYLTSQQCIYIVMDEADRMIG</sequence>
<dbReference type="Gene3D" id="3.40.50.300">
    <property type="entry name" value="P-loop containing nucleotide triphosphate hydrolases"/>
    <property type="match status" value="1"/>
</dbReference>
<evidence type="ECO:0000313" key="2">
    <source>
        <dbReference type="Proteomes" id="UP000663882"/>
    </source>
</evidence>
<protein>
    <submittedName>
        <fullName evidence="1">Uncharacterized protein</fullName>
    </submittedName>
</protein>
<dbReference type="InterPro" id="IPR027417">
    <property type="entry name" value="P-loop_NTPase"/>
</dbReference>
<feature type="non-terminal residue" evidence="1">
    <location>
        <position position="80"/>
    </location>
</feature>